<proteinExistence type="predicted"/>
<feature type="region of interest" description="Disordered" evidence="1">
    <location>
        <begin position="220"/>
        <end position="243"/>
    </location>
</feature>
<name>A0A9Q8LJ96_PASFU</name>
<dbReference type="Proteomes" id="UP000756132">
    <property type="component" value="Chromosome 5"/>
</dbReference>
<reference evidence="2" key="2">
    <citation type="journal article" date="2022" name="Microb. Genom.">
        <title>A chromosome-scale genome assembly of the tomato pathogen Cladosporium fulvum reveals a compartmentalized genome architecture and the presence of a dispensable chromosome.</title>
        <authorList>
            <person name="Zaccaron A.Z."/>
            <person name="Chen L.H."/>
            <person name="Samaras A."/>
            <person name="Stergiopoulos I."/>
        </authorList>
    </citation>
    <scope>NUCLEOTIDE SEQUENCE</scope>
    <source>
        <strain evidence="2">Race5_Kim</strain>
    </source>
</reference>
<dbReference type="InterPro" id="IPR021848">
    <property type="entry name" value="HODM_asu-like"/>
</dbReference>
<dbReference type="OMA" id="SISMHED"/>
<evidence type="ECO:0000313" key="3">
    <source>
        <dbReference type="Proteomes" id="UP000756132"/>
    </source>
</evidence>
<dbReference type="AlphaFoldDB" id="A0A9Q8LJ96"/>
<protein>
    <submittedName>
        <fullName evidence="2">Uncharacterized protein</fullName>
    </submittedName>
</protein>
<dbReference type="GeneID" id="71985723"/>
<evidence type="ECO:0000256" key="1">
    <source>
        <dbReference type="SAM" id="MobiDB-lite"/>
    </source>
</evidence>
<dbReference type="Pfam" id="PF11927">
    <property type="entry name" value="HODM_asu-like"/>
    <property type="match status" value="1"/>
</dbReference>
<dbReference type="KEGG" id="ffu:CLAFUR5_05845"/>
<evidence type="ECO:0000313" key="2">
    <source>
        <dbReference type="EMBL" id="UJO17618.1"/>
    </source>
</evidence>
<dbReference type="OrthoDB" id="5043642at2759"/>
<gene>
    <name evidence="2" type="ORF">CLAFUR5_05845</name>
</gene>
<keyword evidence="3" id="KW-1185">Reference proteome</keyword>
<dbReference type="RefSeq" id="XP_047761984.1">
    <property type="nucleotide sequence ID" value="XM_047904993.1"/>
</dbReference>
<accession>A0A9Q8LJ96</accession>
<organism evidence="2 3">
    <name type="scientific">Passalora fulva</name>
    <name type="common">Tomato leaf mold</name>
    <name type="synonym">Cladosporium fulvum</name>
    <dbReference type="NCBI Taxonomy" id="5499"/>
    <lineage>
        <taxon>Eukaryota</taxon>
        <taxon>Fungi</taxon>
        <taxon>Dikarya</taxon>
        <taxon>Ascomycota</taxon>
        <taxon>Pezizomycotina</taxon>
        <taxon>Dothideomycetes</taxon>
        <taxon>Dothideomycetidae</taxon>
        <taxon>Mycosphaerellales</taxon>
        <taxon>Mycosphaerellaceae</taxon>
        <taxon>Fulvia</taxon>
    </lineage>
</organism>
<reference evidence="2" key="1">
    <citation type="submission" date="2021-12" db="EMBL/GenBank/DDBJ databases">
        <authorList>
            <person name="Zaccaron A."/>
            <person name="Stergiopoulos I."/>
        </authorList>
    </citation>
    <scope>NUCLEOTIDE SEQUENCE</scope>
    <source>
        <strain evidence="2">Race5_Kim</strain>
    </source>
</reference>
<sequence>MTFQNEILGTTTDLKSTQPMDFLLNNIPEDFAIMTRSPETGLYSFRGGIIMGSLGWDLGSKIGLQLHEIHTPVPDYKEKMQFLMDRFFAKMPTDKPIQRGSWGLEVDKPMYLPLDECLPSHGEQDPDLTIDRVHLRVDWQTLRRLPLSGAIVFNFKCLLTPATELRDEPYIPSLLLKLLKEGRENLMAYKGHQTDHVTIPALEVYEKEQLEKGLIEKDWDPHTLDESPSFPGWREKWRRQQGV</sequence>
<dbReference type="EMBL" id="CP090167">
    <property type="protein sequence ID" value="UJO17618.1"/>
    <property type="molecule type" value="Genomic_DNA"/>
</dbReference>